<feature type="non-terminal residue" evidence="1">
    <location>
        <position position="117"/>
    </location>
</feature>
<evidence type="ECO:0000313" key="2">
    <source>
        <dbReference type="Proteomes" id="UP000027120"/>
    </source>
</evidence>
<proteinExistence type="predicted"/>
<gene>
    <name evidence="1" type="ORF">CISIN_1g0438231mg</name>
</gene>
<dbReference type="AlphaFoldDB" id="A0A067EQW6"/>
<dbReference type="STRING" id="2711.A0A067EQW6"/>
<sequence>RGVKSPSRDFVVIRPPVLSAPSLGLTQDSQLLELKATVTQMATSATFTTTGIISQLKLTRHSIQPLSNVTGRRSRKLVVRTSSLKTPISAKQAEKNAMQYRKLGDSDLVISEITLGT</sequence>
<name>A0A067EQW6_CITSI</name>
<reference evidence="1 2" key="1">
    <citation type="submission" date="2014-04" db="EMBL/GenBank/DDBJ databases">
        <authorList>
            <consortium name="International Citrus Genome Consortium"/>
            <person name="Gmitter F."/>
            <person name="Chen C."/>
            <person name="Farmerie W."/>
            <person name="Harkins T."/>
            <person name="Desany B."/>
            <person name="Mohiuddin M."/>
            <person name="Kodira C."/>
            <person name="Borodovsky M."/>
            <person name="Lomsadze A."/>
            <person name="Burns P."/>
            <person name="Jenkins J."/>
            <person name="Prochnik S."/>
            <person name="Shu S."/>
            <person name="Chapman J."/>
            <person name="Pitluck S."/>
            <person name="Schmutz J."/>
            <person name="Rokhsar D."/>
        </authorList>
    </citation>
    <scope>NUCLEOTIDE SEQUENCE</scope>
</reference>
<feature type="non-terminal residue" evidence="1">
    <location>
        <position position="1"/>
    </location>
</feature>
<protein>
    <submittedName>
        <fullName evidence="1">Uncharacterized protein</fullName>
    </submittedName>
</protein>
<accession>A0A067EQW6</accession>
<dbReference type="EMBL" id="KK784960">
    <property type="protein sequence ID" value="KDO57579.1"/>
    <property type="molecule type" value="Genomic_DNA"/>
</dbReference>
<dbReference type="Proteomes" id="UP000027120">
    <property type="component" value="Unassembled WGS sequence"/>
</dbReference>
<organism evidence="1 2">
    <name type="scientific">Citrus sinensis</name>
    <name type="common">Sweet orange</name>
    <name type="synonym">Citrus aurantium var. sinensis</name>
    <dbReference type="NCBI Taxonomy" id="2711"/>
    <lineage>
        <taxon>Eukaryota</taxon>
        <taxon>Viridiplantae</taxon>
        <taxon>Streptophyta</taxon>
        <taxon>Embryophyta</taxon>
        <taxon>Tracheophyta</taxon>
        <taxon>Spermatophyta</taxon>
        <taxon>Magnoliopsida</taxon>
        <taxon>eudicotyledons</taxon>
        <taxon>Gunneridae</taxon>
        <taxon>Pentapetalae</taxon>
        <taxon>rosids</taxon>
        <taxon>malvids</taxon>
        <taxon>Sapindales</taxon>
        <taxon>Rutaceae</taxon>
        <taxon>Aurantioideae</taxon>
        <taxon>Citrus</taxon>
    </lineage>
</organism>
<keyword evidence="2" id="KW-1185">Reference proteome</keyword>
<evidence type="ECO:0000313" key="1">
    <source>
        <dbReference type="EMBL" id="KDO57579.1"/>
    </source>
</evidence>